<evidence type="ECO:0000313" key="5">
    <source>
        <dbReference type="EMBL" id="AIW01504.1"/>
    </source>
</evidence>
<dbReference type="Pfam" id="PF06648">
    <property type="entry name" value="AcMNPV_Ac75"/>
    <property type="match status" value="1"/>
</dbReference>
<reference evidence="3" key="5">
    <citation type="journal article" date="2011" name="J. Invertebr. Pathol.">
        <title>Sequence comparison between three geographically distinct Spodoptera frugiperda multiple nucleopolyhedrovirus isolates: Detecting positively selected genes.</title>
        <authorList>
            <person name="Simon O."/>
            <person name="Palma L."/>
            <person name="Beperet I."/>
            <person name="Munoz D."/>
            <person name="Lopez-Ferber M."/>
            <person name="Caballero P."/>
            <person name="Williams T."/>
        </authorList>
    </citation>
    <scope>NUCLEOTIDE SEQUENCE</scope>
    <source>
        <strain evidence="3">Nicaraguan</strain>
    </source>
</reference>
<evidence type="ECO:0000313" key="1">
    <source>
        <dbReference type="EMBL" id="ABM45803.1"/>
    </source>
</evidence>
<name>A1YJ83_NPVSF</name>
<evidence type="ECO:0000313" key="9">
    <source>
        <dbReference type="EMBL" id="QRN46205.1"/>
    </source>
</evidence>
<evidence type="ECO:0000313" key="11">
    <source>
        <dbReference type="Proteomes" id="UP000204663"/>
    </source>
</evidence>
<evidence type="ECO:0000313" key="2">
    <source>
        <dbReference type="EMBL" id="ACA02650.1"/>
    </source>
</evidence>
<proteinExistence type="predicted"/>
<keyword evidence="11" id="KW-1185">Reference proteome</keyword>
<organismHost>
    <name type="scientific">Lepidoptera</name>
    <name type="common">moths &amp; butterflies</name>
    <dbReference type="NCBI Taxonomy" id="7088"/>
</organismHost>
<dbReference type="EMBL" id="HM595733">
    <property type="protein sequence ID" value="ADV91326.1"/>
    <property type="molecule type" value="Genomic_DNA"/>
</dbReference>
<evidence type="ECO:0000313" key="4">
    <source>
        <dbReference type="EMBL" id="AFH59037.1"/>
    </source>
</evidence>
<dbReference type="EMBL" id="KF891883">
    <property type="protein sequence ID" value="AIW01504.1"/>
    <property type="molecule type" value="Genomic_DNA"/>
</dbReference>
<reference evidence="10" key="11">
    <citation type="submission" date="2021-05" db="EMBL/GenBank/DDBJ databases">
        <title>Genome sequence of the Spodoptera frugiperda multiple nucleopolyhedrovirus (SfMNPV) isolated from the fall armyworm, Spodoptera frugiperda, in Nigeria, Africa.</title>
        <authorList>
            <person name="Wennmann J.T."/>
            <person name="Tepa-Yotto G.T."/>
            <person name="Jehle J.A."/>
            <person name="Goergen G."/>
        </authorList>
    </citation>
    <scope>NUCLEOTIDE SEQUENCE</scope>
    <source>
        <strain evidence="10">KA1</strain>
    </source>
</reference>
<reference evidence="1 11" key="2">
    <citation type="journal article" date="2008" name="J. Gen. Virol.">
        <title>Genomic sequence analysis of a fast-killing isolate of Spodoptera frugiperda multiple nucleopolyhedrovirus.</title>
        <authorList>
            <person name="Harrison R.L."/>
            <person name="Puttler B."/>
            <person name="Popham H.J."/>
        </authorList>
    </citation>
    <scope>NUCLEOTIDE SEQUENCE [LARGE SCALE GENOMIC DNA]</scope>
    <source>
        <strain evidence="1">3AP2</strain>
    </source>
</reference>
<dbReference type="InterPro" id="IPR010594">
    <property type="entry name" value="AcMNPV_Ac75"/>
</dbReference>
<dbReference type="KEGG" id="vg:5176070"/>
<reference evidence="9" key="10">
    <citation type="journal article" date="2021" name="Infect. Genet. Evol.">
        <title>Genomic diversity in a population of Spodoptera frugiperda nucleopolyhedrovirus.</title>
        <authorList>
            <person name="Masson T."/>
            <person name="Fabre M.L."/>
            <person name="Pidre M.L."/>
            <person name="Niz J.M."/>
            <person name="Berretta M.F."/>
            <person name="Romanowski V."/>
            <person name="Ferrelli M.L."/>
        </authorList>
    </citation>
    <scope>NUCLEOTIDE SEQUENCE</scope>
    <source>
        <strain evidence="9">ARG-M</strain>
    </source>
</reference>
<evidence type="ECO:0000313" key="7">
    <source>
        <dbReference type="EMBL" id="QED40151.1"/>
    </source>
</evidence>
<protein>
    <submittedName>
        <fullName evidence="9">Sf93</fullName>
    </submittedName>
</protein>
<dbReference type="EMBL" id="EU258200">
    <property type="protein sequence ID" value="ACA02650.1"/>
    <property type="molecule type" value="Genomic_DNA"/>
</dbReference>
<reference evidence="6" key="9">
    <citation type="submission" date="2019-02" db="EMBL/GenBank/DDBJ databases">
        <title>Genetic diversity of Spodoptera frugiperda multiple nucleopolyhedovirus and pathogenicity against corn- and rice-strain S. frugiperda larvae.</title>
        <authorList>
            <person name="Harrison R.L."/>
            <person name="Rowley D.L."/>
            <person name="Popham H.J."/>
        </authorList>
    </citation>
    <scope>NUCLEOTIDE SEQUENCE</scope>
    <source>
        <strain evidence="8">IIBBL BCIPV 1197</strain>
        <strain evidence="6">IIBBL BCIPV 281</strain>
        <strain evidence="7">IIBBL BCIPV 459</strain>
    </source>
</reference>
<dbReference type="EMBL" id="MW162628">
    <property type="protein sequence ID" value="QRN46205.1"/>
    <property type="molecule type" value="Genomic_DNA"/>
</dbReference>
<reference evidence="1" key="4">
    <citation type="submission" date="2009-09" db="EMBL/GenBank/DDBJ databases">
        <authorList>
            <person name="Harrison R.L."/>
            <person name="Puttler B."/>
            <person name="Popham H.J."/>
        </authorList>
    </citation>
    <scope>NUCLEOTIDE SEQUENCE</scope>
    <source>
        <strain evidence="1">3AP2</strain>
    </source>
</reference>
<dbReference type="OrthoDB" id="19562at10239"/>
<accession>A1YJ83</accession>
<evidence type="ECO:0000313" key="8">
    <source>
        <dbReference type="EMBL" id="QED40293.1"/>
    </source>
</evidence>
<dbReference type="RefSeq" id="YP_001036385.1">
    <property type="nucleotide sequence ID" value="NC_009011.2"/>
</dbReference>
<reference evidence="5" key="7">
    <citation type="submission" date="2013-11" db="EMBL/GenBank/DDBJ databases">
        <authorList>
            <person name="Hoang H.T."/>
            <person name="Killian M.L."/>
            <person name="Madson D.M."/>
            <person name="Arruda P.H.E."/>
            <person name="Sun D."/>
            <person name="Schwartz K.J."/>
            <person name="Yoon K."/>
        </authorList>
    </citation>
    <scope>NUCLEOTIDE SEQUENCE</scope>
    <source>
        <strain evidence="5">Colombian</strain>
    </source>
</reference>
<dbReference type="EMBL" id="MK503925">
    <property type="protein sequence ID" value="QED40293.1"/>
    <property type="molecule type" value="Genomic_DNA"/>
</dbReference>
<reference evidence="2" key="3">
    <citation type="journal article" date="2008" name="J. Gen. Virol.">
        <title>Analysis of the genome of Spodoptera frugiperda nucleopolyhedrovirus (SfMNPV-19) and of the high genomic heterogeneity in group II nucleopolyhedroviruses.</title>
        <authorList>
            <person name="Wolff J.L."/>
            <person name="Valicente F.H."/>
            <person name="Martins R."/>
            <person name="Oliveira J.V."/>
            <person name="Zanotto P.M."/>
        </authorList>
    </citation>
    <scope>NUCLEOTIDE SEQUENCE</scope>
    <source>
        <strain evidence="2">19</strain>
    </source>
</reference>
<dbReference type="EMBL" id="MZ292981">
    <property type="protein sequence ID" value="QWS70895.1"/>
    <property type="molecule type" value="Genomic_DNA"/>
</dbReference>
<dbReference type="EMBL" id="MK503924">
    <property type="protein sequence ID" value="QED40151.1"/>
    <property type="molecule type" value="Genomic_DNA"/>
</dbReference>
<evidence type="ECO:0000313" key="10">
    <source>
        <dbReference type="EMBL" id="QWS70895.1"/>
    </source>
</evidence>
<organism evidence="1 11">
    <name type="scientific">Spodoptera frugiperda nuclear polyhedrosis virus</name>
    <name type="common">SfNPV</name>
    <dbReference type="NCBI Taxonomy" id="10455"/>
    <lineage>
        <taxon>Viruses</taxon>
        <taxon>Viruses incertae sedis</taxon>
        <taxon>Naldaviricetes</taxon>
        <taxon>Lefavirales</taxon>
        <taxon>Baculoviridae</taxon>
        <taxon>Alphabaculovirus</taxon>
        <taxon>Alphabaculovirus spofrugiperdae</taxon>
    </lineage>
</organism>
<sequence>MDFFKNFVNQMFNNMPIAAKVAMVNHHLNNYLKDIVRDEKFCTKFIKIIEMFIDRDMTVKDVYDILDAVDGIRLTYSQIDYFCKQVYSNHHILMIMQNFVDYRHLTEDEIVDLSQFLVKELDNAFMVE</sequence>
<reference evidence="4" key="6">
    <citation type="journal article" date="2012" name="J. Invertebr. Pathol.">
        <title>Analysis of a naturally-occurring deletion mutant of Spodoptera frugiperda multiple nucleopolyhedrovirus reveals sf58 as a new per os infectivity factor of lepidopteran-infecting baculoviruses.</title>
        <authorList>
            <person name="Simon O."/>
            <person name="Palma L."/>
            <person name="Williams T."/>
            <person name="Lopez-Ferber M."/>
            <person name="Caballero P."/>
        </authorList>
    </citation>
    <scope>NUCLEOTIDE SEQUENCE</scope>
    <source>
        <strain evidence="4">Nicaraguan</strain>
    </source>
</reference>
<dbReference type="EMBL" id="MK503923">
    <property type="protein sequence ID" value="QED40006.1"/>
    <property type="molecule type" value="Genomic_DNA"/>
</dbReference>
<gene>
    <name evidence="10" type="primary">hypothetical protein</name>
    <name evidence="3" type="ORF">Sf93</name>
</gene>
<dbReference type="EMBL" id="JF899325">
    <property type="protein sequence ID" value="AFH59037.1"/>
    <property type="molecule type" value="Genomic_DNA"/>
</dbReference>
<evidence type="ECO:0000313" key="3">
    <source>
        <dbReference type="EMBL" id="ADV91326.1"/>
    </source>
</evidence>
<dbReference type="EMBL" id="EF035042">
    <property type="protein sequence ID" value="ABM45803.1"/>
    <property type="molecule type" value="Genomic_DNA"/>
</dbReference>
<reference evidence="5" key="8">
    <citation type="journal article" date="2015" name="BMC Genomics">
        <title>Evidence of recent interspecies horizontal gene transfer regarding nucleopolyhedrovirus infection of Spodoptera frugiperda.</title>
        <authorList>
            <person name="Barrera G.P."/>
            <person name="Belaich M.N."/>
            <person name="Patarroyo M.A."/>
            <person name="Villamizar L.F."/>
            <person name="Ghiringhelli P.D."/>
        </authorList>
    </citation>
    <scope>NUCLEOTIDE SEQUENCE</scope>
    <source>
        <strain evidence="5">Colombian</strain>
    </source>
</reference>
<dbReference type="Proteomes" id="UP000204663">
    <property type="component" value="Segment"/>
</dbReference>
<evidence type="ECO:0000313" key="6">
    <source>
        <dbReference type="EMBL" id="QED40006.1"/>
    </source>
</evidence>
<reference evidence="2" key="1">
    <citation type="submission" date="2007-10" db="EMBL/GenBank/DDBJ databases">
        <authorList>
            <person name="Wolff J.L.C."/>
            <person name="Valicente F.H."/>
            <person name="Oliveira J.V.C."/>
            <person name="Zanotto P.M.A."/>
        </authorList>
    </citation>
    <scope>NUCLEOTIDE SEQUENCE</scope>
    <source>
        <strain evidence="2">19</strain>
    </source>
</reference>